<organism evidence="2 3">
    <name type="scientific">Burkholderia humptydooensis MSMB43</name>
    <dbReference type="NCBI Taxonomy" id="441157"/>
    <lineage>
        <taxon>Bacteria</taxon>
        <taxon>Pseudomonadati</taxon>
        <taxon>Pseudomonadota</taxon>
        <taxon>Betaproteobacteria</taxon>
        <taxon>Burkholderiales</taxon>
        <taxon>Burkholderiaceae</taxon>
        <taxon>Burkholderia</taxon>
        <taxon>pseudomallei group</taxon>
    </lineage>
</organism>
<accession>A0ABN0GC63</accession>
<keyword evidence="3" id="KW-1185">Reference proteome</keyword>
<evidence type="ECO:0000313" key="3">
    <source>
        <dbReference type="Proteomes" id="UP000004682"/>
    </source>
</evidence>
<evidence type="ECO:0000256" key="1">
    <source>
        <dbReference type="SAM" id="MobiDB-lite"/>
    </source>
</evidence>
<evidence type="ECO:0000313" key="2">
    <source>
        <dbReference type="EMBL" id="EIP89839.1"/>
    </source>
</evidence>
<dbReference type="Proteomes" id="UP000004682">
    <property type="component" value="Unassembled WGS sequence"/>
</dbReference>
<sequence length="71" mass="7714">MSGKRYNVLFICTGNSARSILSEGLMSQLGDGRFVAYSGRQSSERRGEPVRTARAGTLAIADRRVSKHEPG</sequence>
<feature type="compositionally biased region" description="Basic and acidic residues" evidence="1">
    <location>
        <begin position="42"/>
        <end position="51"/>
    </location>
</feature>
<proteinExistence type="predicted"/>
<gene>
    <name evidence="2" type="ORF">A33K_13421</name>
</gene>
<dbReference type="EMBL" id="JH692061">
    <property type="protein sequence ID" value="EIP89839.1"/>
    <property type="molecule type" value="Genomic_DNA"/>
</dbReference>
<feature type="compositionally biased region" description="Basic and acidic residues" evidence="1">
    <location>
        <begin position="61"/>
        <end position="71"/>
    </location>
</feature>
<dbReference type="InterPro" id="IPR036196">
    <property type="entry name" value="Ptyr_pPase_sf"/>
</dbReference>
<reference evidence="3" key="1">
    <citation type="journal article" date="2012" name="J. Bacteriol.">
        <title>Revised Genome Sequence of Burkholderia thailandensis MSMB43 with Improved Annotation.</title>
        <authorList>
            <person name="Zhuo Y."/>
            <person name="Liu L."/>
            <person name="Wang Q."/>
            <person name="Liu X."/>
            <person name="Ren B."/>
            <person name="Liu M."/>
            <person name="Ni P."/>
            <person name="Cheng Y.Q."/>
            <person name="Zhang L."/>
        </authorList>
    </citation>
    <scope>NUCLEOTIDE SEQUENCE [LARGE SCALE GENOMIC DNA]</scope>
    <source>
        <strain evidence="3">MSMB43</strain>
    </source>
</reference>
<protein>
    <submittedName>
        <fullName evidence="2">Protein tyrosine phosphatase</fullName>
    </submittedName>
</protein>
<feature type="region of interest" description="Disordered" evidence="1">
    <location>
        <begin position="40"/>
        <end position="71"/>
    </location>
</feature>
<dbReference type="SUPFAM" id="SSF52788">
    <property type="entry name" value="Phosphotyrosine protein phosphatases I"/>
    <property type="match status" value="1"/>
</dbReference>
<dbReference type="Gene3D" id="3.40.50.2300">
    <property type="match status" value="1"/>
</dbReference>
<name>A0ABN0GC63_9BURK</name>